<evidence type="ECO:0000256" key="1">
    <source>
        <dbReference type="SAM" id="MobiDB-lite"/>
    </source>
</evidence>
<evidence type="ECO:0000313" key="2">
    <source>
        <dbReference type="EMBL" id="GFS83657.1"/>
    </source>
</evidence>
<organism evidence="2 3">
    <name type="scientific">Nephila pilipes</name>
    <name type="common">Giant wood spider</name>
    <name type="synonym">Nephila maculata</name>
    <dbReference type="NCBI Taxonomy" id="299642"/>
    <lineage>
        <taxon>Eukaryota</taxon>
        <taxon>Metazoa</taxon>
        <taxon>Ecdysozoa</taxon>
        <taxon>Arthropoda</taxon>
        <taxon>Chelicerata</taxon>
        <taxon>Arachnida</taxon>
        <taxon>Araneae</taxon>
        <taxon>Araneomorphae</taxon>
        <taxon>Entelegynae</taxon>
        <taxon>Araneoidea</taxon>
        <taxon>Nephilidae</taxon>
        <taxon>Nephila</taxon>
    </lineage>
</organism>
<name>A0A8X6MY65_NEPPI</name>
<dbReference type="InterPro" id="IPR051291">
    <property type="entry name" value="CIMAP"/>
</dbReference>
<dbReference type="Proteomes" id="UP000887013">
    <property type="component" value="Unassembled WGS sequence"/>
</dbReference>
<accession>A0A8X6MY65</accession>
<feature type="compositionally biased region" description="Acidic residues" evidence="1">
    <location>
        <begin position="42"/>
        <end position="57"/>
    </location>
</feature>
<proteinExistence type="predicted"/>
<evidence type="ECO:0000313" key="3">
    <source>
        <dbReference type="Proteomes" id="UP000887013"/>
    </source>
</evidence>
<feature type="region of interest" description="Disordered" evidence="1">
    <location>
        <begin position="23"/>
        <end position="74"/>
    </location>
</feature>
<dbReference type="Pfam" id="PF07004">
    <property type="entry name" value="SHIPPO-rpt"/>
    <property type="match status" value="2"/>
</dbReference>
<dbReference type="AlphaFoldDB" id="A0A8X6MY65"/>
<feature type="compositionally biased region" description="Basic and acidic residues" evidence="1">
    <location>
        <begin position="59"/>
        <end position="74"/>
    </location>
</feature>
<dbReference type="GO" id="GO:0005856">
    <property type="term" value="C:cytoskeleton"/>
    <property type="evidence" value="ECO:0007669"/>
    <property type="project" value="TreeGrafter"/>
</dbReference>
<dbReference type="OrthoDB" id="429991at2759"/>
<protein>
    <submittedName>
        <fullName evidence="2">Outer dense fiber protein 3</fullName>
    </submittedName>
</protein>
<sequence length="329" mass="36467">MDGGKDNIKDAKEEQDVIKENIKNVKKKSVTSSDEGNLTKDDIEDAREEQDNIDNFENESIKSSDEDDLTKPGNRDYLSYYIYQGEPRPTRPLKSIGASFKGPGPAVVNLPTAIGEQDHDPRRIKAPAYKIGERDMRQYYSCAPGSNTYNTRTLTNKGKDECHAPKIGEKLKGLEPFSRPGPTNYHRGDSDNFAYPNPPAYSMRFAHDIRQPFKSPAPDKYTLPPCIGKGKWPYAGGPTHVIAERLKSLIPGKSPGPSAYKLPATNVTKQKPPAYSMGLKVEGVSRITSPGPGSNELHMVKFHKPAPPRYTFGIRHSPYEVFQAFAAAD</sequence>
<dbReference type="PANTHER" id="PTHR21580">
    <property type="entry name" value="SHIPPO-1-RELATED"/>
    <property type="match status" value="1"/>
</dbReference>
<dbReference type="EMBL" id="BMAW01003446">
    <property type="protein sequence ID" value="GFS83657.1"/>
    <property type="molecule type" value="Genomic_DNA"/>
</dbReference>
<reference evidence="2" key="1">
    <citation type="submission" date="2020-08" db="EMBL/GenBank/DDBJ databases">
        <title>Multicomponent nature underlies the extraordinary mechanical properties of spider dragline silk.</title>
        <authorList>
            <person name="Kono N."/>
            <person name="Nakamura H."/>
            <person name="Mori M."/>
            <person name="Yoshida Y."/>
            <person name="Ohtoshi R."/>
            <person name="Malay A.D."/>
            <person name="Moran D.A.P."/>
            <person name="Tomita M."/>
            <person name="Numata K."/>
            <person name="Arakawa K."/>
        </authorList>
    </citation>
    <scope>NUCLEOTIDE SEQUENCE</scope>
</reference>
<dbReference type="PANTHER" id="PTHR21580:SF28">
    <property type="entry name" value="BOREALIN N-TERMINAL DOMAIN-CONTAINING PROTEIN-RELATED"/>
    <property type="match status" value="1"/>
</dbReference>
<gene>
    <name evidence="2" type="primary">odf3_2</name>
    <name evidence="2" type="ORF">NPIL_362281</name>
</gene>
<dbReference type="InterPro" id="IPR010736">
    <property type="entry name" value="SHIPPO-rpt"/>
</dbReference>
<comment type="caution">
    <text evidence="2">The sequence shown here is derived from an EMBL/GenBank/DDBJ whole genome shotgun (WGS) entry which is preliminary data.</text>
</comment>
<keyword evidence="3" id="KW-1185">Reference proteome</keyword>